<reference evidence="1" key="1">
    <citation type="submission" date="2021-06" db="EMBL/GenBank/DDBJ databases">
        <authorList>
            <person name="Kallberg Y."/>
            <person name="Tangrot J."/>
            <person name="Rosling A."/>
        </authorList>
    </citation>
    <scope>NUCLEOTIDE SEQUENCE</scope>
    <source>
        <strain evidence="1">UK204</strain>
    </source>
</reference>
<evidence type="ECO:0000313" key="1">
    <source>
        <dbReference type="EMBL" id="CAG8777717.1"/>
    </source>
</evidence>
<dbReference type="AlphaFoldDB" id="A0A9N9JE34"/>
<dbReference type="OrthoDB" id="2426130at2759"/>
<gene>
    <name evidence="1" type="ORF">FCALED_LOCUS17930</name>
</gene>
<name>A0A9N9JE34_9GLOM</name>
<organism evidence="1 2">
    <name type="scientific">Funneliformis caledonium</name>
    <dbReference type="NCBI Taxonomy" id="1117310"/>
    <lineage>
        <taxon>Eukaryota</taxon>
        <taxon>Fungi</taxon>
        <taxon>Fungi incertae sedis</taxon>
        <taxon>Mucoromycota</taxon>
        <taxon>Glomeromycotina</taxon>
        <taxon>Glomeromycetes</taxon>
        <taxon>Glomerales</taxon>
        <taxon>Glomeraceae</taxon>
        <taxon>Funneliformis</taxon>
    </lineage>
</organism>
<evidence type="ECO:0000313" key="2">
    <source>
        <dbReference type="Proteomes" id="UP000789570"/>
    </source>
</evidence>
<dbReference type="EMBL" id="CAJVPQ010030926">
    <property type="protein sequence ID" value="CAG8777717.1"/>
    <property type="molecule type" value="Genomic_DNA"/>
</dbReference>
<dbReference type="Proteomes" id="UP000789570">
    <property type="component" value="Unassembled WGS sequence"/>
</dbReference>
<feature type="non-terminal residue" evidence="1">
    <location>
        <position position="1"/>
    </location>
</feature>
<proteinExistence type="predicted"/>
<sequence length="101" mass="11618">AIRNKFVNQYPLEIGLYLTASGASCDAINTMHNAGISVCYKTVENYKKKIANVHPENIRKYFTEKNNSFFVYNLDDYHNIHRIRRPDTVFLSTAAHFATCV</sequence>
<accession>A0A9N9JE34</accession>
<feature type="non-terminal residue" evidence="1">
    <location>
        <position position="101"/>
    </location>
</feature>
<comment type="caution">
    <text evidence="1">The sequence shown here is derived from an EMBL/GenBank/DDBJ whole genome shotgun (WGS) entry which is preliminary data.</text>
</comment>
<protein>
    <submittedName>
        <fullName evidence="1">7344_t:CDS:1</fullName>
    </submittedName>
</protein>
<keyword evidence="2" id="KW-1185">Reference proteome</keyword>